<organism evidence="3 4">
    <name type="scientific">Pleionea mediterranea</name>
    <dbReference type="NCBI Taxonomy" id="523701"/>
    <lineage>
        <taxon>Bacteria</taxon>
        <taxon>Pseudomonadati</taxon>
        <taxon>Pseudomonadota</taxon>
        <taxon>Gammaproteobacteria</taxon>
        <taxon>Oceanospirillales</taxon>
        <taxon>Pleioneaceae</taxon>
        <taxon>Pleionea</taxon>
    </lineage>
</organism>
<comment type="caution">
    <text evidence="3">The sequence shown here is derived from an EMBL/GenBank/DDBJ whole genome shotgun (WGS) entry which is preliminary data.</text>
</comment>
<keyword evidence="2" id="KW-0472">Membrane</keyword>
<accession>A0A316FZ22</accession>
<dbReference type="AlphaFoldDB" id="A0A316FZ22"/>
<sequence length="167" mass="18644">MPWLPVLFIVIPFTELMILLKVGAAWGVFPTLALIITTAMVGYQLFKRQGLATWQRVNQKLSQGELPSKEMADGIVILLAGALMITPGLITDSIGLFCLIPVTRKLILTVIMRRFKDRVTVYSAHSYHTTNTSQESSNNRPTNDSGRTFEGDYQEQDKPSSGRLDDK</sequence>
<name>A0A316FZ22_9GAMM</name>
<evidence type="ECO:0000256" key="2">
    <source>
        <dbReference type="SAM" id="Phobius"/>
    </source>
</evidence>
<dbReference type="Pfam" id="PF04186">
    <property type="entry name" value="FxsA"/>
    <property type="match status" value="1"/>
</dbReference>
<feature type="compositionally biased region" description="Polar residues" evidence="1">
    <location>
        <begin position="129"/>
        <end position="146"/>
    </location>
</feature>
<dbReference type="Proteomes" id="UP000245790">
    <property type="component" value="Unassembled WGS sequence"/>
</dbReference>
<feature type="transmembrane region" description="Helical" evidence="2">
    <location>
        <begin position="29"/>
        <end position="46"/>
    </location>
</feature>
<protein>
    <submittedName>
        <fullName evidence="3">UPF0716 protein FxsA</fullName>
    </submittedName>
</protein>
<dbReference type="GO" id="GO:0016020">
    <property type="term" value="C:membrane"/>
    <property type="evidence" value="ECO:0007669"/>
    <property type="project" value="InterPro"/>
</dbReference>
<evidence type="ECO:0000313" key="4">
    <source>
        <dbReference type="Proteomes" id="UP000245790"/>
    </source>
</evidence>
<keyword evidence="2" id="KW-1133">Transmembrane helix</keyword>
<dbReference type="PANTHER" id="PTHR35335:SF1">
    <property type="entry name" value="UPF0716 PROTEIN FXSA"/>
    <property type="match status" value="1"/>
</dbReference>
<evidence type="ECO:0000313" key="3">
    <source>
        <dbReference type="EMBL" id="PWK53642.1"/>
    </source>
</evidence>
<dbReference type="NCBIfam" id="NF008528">
    <property type="entry name" value="PRK11463.1-2"/>
    <property type="match status" value="1"/>
</dbReference>
<dbReference type="PANTHER" id="PTHR35335">
    <property type="entry name" value="UPF0716 PROTEIN FXSA"/>
    <property type="match status" value="1"/>
</dbReference>
<feature type="transmembrane region" description="Helical" evidence="2">
    <location>
        <begin position="75"/>
        <end position="102"/>
    </location>
</feature>
<dbReference type="InterPro" id="IPR007313">
    <property type="entry name" value="FxsA"/>
</dbReference>
<keyword evidence="2" id="KW-0812">Transmembrane</keyword>
<feature type="region of interest" description="Disordered" evidence="1">
    <location>
        <begin position="129"/>
        <end position="167"/>
    </location>
</feature>
<proteinExistence type="predicted"/>
<dbReference type="OrthoDB" id="9792788at2"/>
<evidence type="ECO:0000256" key="1">
    <source>
        <dbReference type="SAM" id="MobiDB-lite"/>
    </source>
</evidence>
<gene>
    <name evidence="3" type="ORF">C8D97_10230</name>
</gene>
<keyword evidence="4" id="KW-1185">Reference proteome</keyword>
<dbReference type="EMBL" id="QGGU01000002">
    <property type="protein sequence ID" value="PWK53642.1"/>
    <property type="molecule type" value="Genomic_DNA"/>
</dbReference>
<reference evidence="3 4" key="1">
    <citation type="submission" date="2018-05" db="EMBL/GenBank/DDBJ databases">
        <title>Genomic Encyclopedia of Type Strains, Phase IV (KMG-IV): sequencing the most valuable type-strain genomes for metagenomic binning, comparative biology and taxonomic classification.</title>
        <authorList>
            <person name="Goeker M."/>
        </authorList>
    </citation>
    <scope>NUCLEOTIDE SEQUENCE [LARGE SCALE GENOMIC DNA]</scope>
    <source>
        <strain evidence="3 4">DSM 25350</strain>
    </source>
</reference>
<feature type="compositionally biased region" description="Basic and acidic residues" evidence="1">
    <location>
        <begin position="147"/>
        <end position="167"/>
    </location>
</feature>
<dbReference type="RefSeq" id="WP_109761716.1">
    <property type="nucleotide sequence ID" value="NZ_QGGU01000002.1"/>
</dbReference>